<evidence type="ECO:0000313" key="1">
    <source>
        <dbReference type="EMBL" id="TNN43944.1"/>
    </source>
</evidence>
<gene>
    <name evidence="1" type="ORF">EYF80_045858</name>
</gene>
<comment type="caution">
    <text evidence="1">The sequence shown here is derived from an EMBL/GenBank/DDBJ whole genome shotgun (WGS) entry which is preliminary data.</text>
</comment>
<dbReference type="Proteomes" id="UP000314294">
    <property type="component" value="Unassembled WGS sequence"/>
</dbReference>
<sequence length="60" mass="6601">MPRQAGPAVYEIIRGRTDAYRANTKGGHVSKHIGHKAVKSVSHRLGAQLIPDQKVRLMTP</sequence>
<evidence type="ECO:0000313" key="2">
    <source>
        <dbReference type="Proteomes" id="UP000314294"/>
    </source>
</evidence>
<dbReference type="AlphaFoldDB" id="A0A4Z2FT98"/>
<organism evidence="1 2">
    <name type="scientific">Liparis tanakae</name>
    <name type="common">Tanaka's snailfish</name>
    <dbReference type="NCBI Taxonomy" id="230148"/>
    <lineage>
        <taxon>Eukaryota</taxon>
        <taxon>Metazoa</taxon>
        <taxon>Chordata</taxon>
        <taxon>Craniata</taxon>
        <taxon>Vertebrata</taxon>
        <taxon>Euteleostomi</taxon>
        <taxon>Actinopterygii</taxon>
        <taxon>Neopterygii</taxon>
        <taxon>Teleostei</taxon>
        <taxon>Neoteleostei</taxon>
        <taxon>Acanthomorphata</taxon>
        <taxon>Eupercaria</taxon>
        <taxon>Perciformes</taxon>
        <taxon>Cottioidei</taxon>
        <taxon>Cottales</taxon>
        <taxon>Liparidae</taxon>
        <taxon>Liparis</taxon>
    </lineage>
</organism>
<keyword evidence="2" id="KW-1185">Reference proteome</keyword>
<accession>A0A4Z2FT98</accession>
<proteinExistence type="predicted"/>
<dbReference type="EMBL" id="SRLO01000935">
    <property type="protein sequence ID" value="TNN43944.1"/>
    <property type="molecule type" value="Genomic_DNA"/>
</dbReference>
<reference evidence="1 2" key="1">
    <citation type="submission" date="2019-03" db="EMBL/GenBank/DDBJ databases">
        <title>First draft genome of Liparis tanakae, snailfish: a comprehensive survey of snailfish specific genes.</title>
        <authorList>
            <person name="Kim W."/>
            <person name="Song I."/>
            <person name="Jeong J.-H."/>
            <person name="Kim D."/>
            <person name="Kim S."/>
            <person name="Ryu S."/>
            <person name="Song J.Y."/>
            <person name="Lee S.K."/>
        </authorList>
    </citation>
    <scope>NUCLEOTIDE SEQUENCE [LARGE SCALE GENOMIC DNA]</scope>
    <source>
        <tissue evidence="1">Muscle</tissue>
    </source>
</reference>
<name>A0A4Z2FT98_9TELE</name>
<protein>
    <submittedName>
        <fullName evidence="1">Uncharacterized protein</fullName>
    </submittedName>
</protein>